<organism evidence="1 2">
    <name type="scientific">Propionivibrio dicarboxylicus</name>
    <dbReference type="NCBI Taxonomy" id="83767"/>
    <lineage>
        <taxon>Bacteria</taxon>
        <taxon>Pseudomonadati</taxon>
        <taxon>Pseudomonadota</taxon>
        <taxon>Betaproteobacteria</taxon>
        <taxon>Rhodocyclales</taxon>
        <taxon>Rhodocyclaceae</taxon>
        <taxon>Propionivibrio</taxon>
    </lineage>
</organism>
<accession>A0A1G8DUV1</accession>
<dbReference type="Proteomes" id="UP000198607">
    <property type="component" value="Unassembled WGS sequence"/>
</dbReference>
<name>A0A1G8DUV1_9RHOO</name>
<dbReference type="AlphaFoldDB" id="A0A1G8DUV1"/>
<reference evidence="1 2" key="1">
    <citation type="submission" date="2016-10" db="EMBL/GenBank/DDBJ databases">
        <authorList>
            <person name="de Groot N.N."/>
        </authorList>
    </citation>
    <scope>NUCLEOTIDE SEQUENCE [LARGE SCALE GENOMIC DNA]</scope>
    <source>
        <strain evidence="1 2">DSM 5885</strain>
    </source>
</reference>
<dbReference type="EMBL" id="FNCY01000007">
    <property type="protein sequence ID" value="SDH61395.1"/>
    <property type="molecule type" value="Genomic_DNA"/>
</dbReference>
<gene>
    <name evidence="1" type="ORF">SAMN05660652_01951</name>
</gene>
<evidence type="ECO:0000313" key="1">
    <source>
        <dbReference type="EMBL" id="SDH61395.1"/>
    </source>
</evidence>
<sequence length="437" mass="49512">MRDPQARLELGVGVVHRLLYEEMPANHPLYGKHARIWANEGMLISFDWLDQRCLCSPRIPFVTSPEEWCGAQLFDAACLTLDLLERANGVDADLKDASAWNVIFDGCKPVFCDLTSLEPMRTHAWWAAGQFVRHFISPLWLARTTGMESRDVFRMFREGAQPEFVRETLGWRRFLSRCWPLVVDGNSQSADSGQLGPAHVRTPIYRRRLITSLRWMLDSVRPLSKCSTLWSRYTSDRNHYSAIALKEKREQVAQWLVRLCPSWSLDLGCNSGEFSQLALDVGSKVIALDGDHDAVQSMYLQRRNNLALFPVLARLDDIHSGRGWGGEEHPGLMQRLQSCADVVLMLALLHHLAVSAAVSLENVAHFAAACSRRWLIVEWLAPTDSQLLQLCAQRCRNADDFSLDKQRQAFLSAGFKLQEEISLSGGHRILALLEKCN</sequence>
<keyword evidence="2" id="KW-1185">Reference proteome</keyword>
<dbReference type="STRING" id="83767.SAMN05660652_01951"/>
<protein>
    <recommendedName>
        <fullName evidence="3">Methyltransferase domain-containing protein</fullName>
    </recommendedName>
</protein>
<proteinExistence type="predicted"/>
<dbReference type="InterPro" id="IPR029063">
    <property type="entry name" value="SAM-dependent_MTases_sf"/>
</dbReference>
<dbReference type="Gene3D" id="3.40.50.150">
    <property type="entry name" value="Vaccinia Virus protein VP39"/>
    <property type="match status" value="1"/>
</dbReference>
<evidence type="ECO:0000313" key="2">
    <source>
        <dbReference type="Proteomes" id="UP000198607"/>
    </source>
</evidence>
<evidence type="ECO:0008006" key="3">
    <source>
        <dbReference type="Google" id="ProtNLM"/>
    </source>
</evidence>
<dbReference type="SUPFAM" id="SSF53335">
    <property type="entry name" value="S-adenosyl-L-methionine-dependent methyltransferases"/>
    <property type="match status" value="1"/>
</dbReference>